<dbReference type="OrthoDB" id="10496882at2759"/>
<sequence length="105" mass="11976">MSSEECSFFDCVPKSRCLSPQLFRESYNPAHYTLRIVEPEVEPEVVQESFGFNPGQRFPCEPPDSWEADGQRFPCELPDWYSPPVFDMFLISGKFASGGDALRES</sequence>
<accession>A0A8R2JL36</accession>
<dbReference type="Proteomes" id="UP000007819">
    <property type="component" value="Chromosome X"/>
</dbReference>
<dbReference type="RefSeq" id="XP_029341149.1">
    <property type="nucleotide sequence ID" value="XM_029485289.1"/>
</dbReference>
<reference evidence="2" key="1">
    <citation type="submission" date="2010-06" db="EMBL/GenBank/DDBJ databases">
        <authorList>
            <person name="Jiang H."/>
            <person name="Abraham K."/>
            <person name="Ali S."/>
            <person name="Alsbrooks S.L."/>
            <person name="Anim B.N."/>
            <person name="Anosike U.S."/>
            <person name="Attaway T."/>
            <person name="Bandaranaike D.P."/>
            <person name="Battles P.K."/>
            <person name="Bell S.N."/>
            <person name="Bell A.V."/>
            <person name="Beltran B."/>
            <person name="Bickham C."/>
            <person name="Bustamante Y."/>
            <person name="Caleb T."/>
            <person name="Canada A."/>
            <person name="Cardenas V."/>
            <person name="Carter K."/>
            <person name="Chacko J."/>
            <person name="Chandrabose M.N."/>
            <person name="Chavez D."/>
            <person name="Chavez A."/>
            <person name="Chen L."/>
            <person name="Chu H.-S."/>
            <person name="Claassen K.J."/>
            <person name="Cockrell R."/>
            <person name="Collins M."/>
            <person name="Cooper J.A."/>
            <person name="Cree A."/>
            <person name="Curry S.M."/>
            <person name="Da Y."/>
            <person name="Dao M.D."/>
            <person name="Das B."/>
            <person name="Davila M.-L."/>
            <person name="Davy-Carroll L."/>
            <person name="Denson S."/>
            <person name="Dinh H."/>
            <person name="Ebong V.E."/>
            <person name="Edwards J.R."/>
            <person name="Egan A."/>
            <person name="El-Daye J."/>
            <person name="Escobedo L."/>
            <person name="Fernandez S."/>
            <person name="Fernando P.R."/>
            <person name="Flagg N."/>
            <person name="Forbes L.D."/>
            <person name="Fowler R.G."/>
            <person name="Fu Q."/>
            <person name="Gabisi R.A."/>
            <person name="Ganer J."/>
            <person name="Garbino Pronczuk A."/>
            <person name="Garcia R.M."/>
            <person name="Garner T."/>
            <person name="Garrett T.E."/>
            <person name="Gonzalez D.A."/>
            <person name="Hamid H."/>
            <person name="Hawkins E.S."/>
            <person name="Hirani K."/>
            <person name="Hogues M.E."/>
            <person name="Hollins B."/>
            <person name="Hsiao C.-H."/>
            <person name="Jabil R."/>
            <person name="James M.L."/>
            <person name="Jhangiani S.N."/>
            <person name="Johnson B."/>
            <person name="Johnson Q."/>
            <person name="Joshi V."/>
            <person name="Kalu J.B."/>
            <person name="Kam C."/>
            <person name="Kashfia A."/>
            <person name="Keebler J."/>
            <person name="Kisamo H."/>
            <person name="Kovar C.L."/>
            <person name="Lago L.A."/>
            <person name="Lai C.-Y."/>
            <person name="Laidlaw J."/>
            <person name="Lara F."/>
            <person name="Le T.-K."/>
            <person name="Lee S.L."/>
            <person name="Legall F.H."/>
            <person name="Lemon S.J."/>
            <person name="Lewis L.R."/>
            <person name="Li B."/>
            <person name="Liu Y."/>
            <person name="Liu Y.-S."/>
            <person name="Lopez J."/>
            <person name="Lozado R.J."/>
            <person name="Lu J."/>
            <person name="Madu R.C."/>
            <person name="Maheshwari M."/>
            <person name="Maheshwari R."/>
            <person name="Malloy K."/>
            <person name="Martinez E."/>
            <person name="Mathew T."/>
            <person name="Mercado I.C."/>
            <person name="Mercado C."/>
            <person name="Meyer B."/>
            <person name="Montgomery K."/>
            <person name="Morgan M.B."/>
            <person name="Munidasa M."/>
            <person name="Nazareth L.V."/>
            <person name="Nelson J."/>
            <person name="Ng B.M."/>
            <person name="Nguyen N.B."/>
            <person name="Nguyen P.Q."/>
            <person name="Nguyen T."/>
            <person name="Obregon M."/>
            <person name="Okwuonu G.O."/>
            <person name="Onwere C.G."/>
            <person name="Orozco G."/>
            <person name="Parra A."/>
            <person name="Patel S."/>
            <person name="Patil S."/>
            <person name="Perez A."/>
            <person name="Perez Y."/>
            <person name="Pham C."/>
            <person name="Primus E.L."/>
            <person name="Pu L.-L."/>
            <person name="Puazo M."/>
            <person name="Qin X."/>
            <person name="Quiroz J.B."/>
            <person name="Reese J."/>
            <person name="Richards S."/>
            <person name="Rives C.M."/>
            <person name="Robberts R."/>
            <person name="Ruiz S.J."/>
            <person name="Ruiz M.J."/>
            <person name="Santibanez J."/>
            <person name="Schneider B.W."/>
            <person name="Sisson I."/>
            <person name="Smith M."/>
            <person name="Sodergren E."/>
            <person name="Song X.-Z."/>
            <person name="Song B.B."/>
            <person name="Summersgill H."/>
            <person name="Thelus R."/>
            <person name="Thornton R.D."/>
            <person name="Trejos Z.Y."/>
            <person name="Usmani K."/>
            <person name="Vattathil S."/>
            <person name="Villasana D."/>
            <person name="Walker D.L."/>
            <person name="Wang S."/>
            <person name="Wang K."/>
            <person name="White C.S."/>
            <person name="Williams A.C."/>
            <person name="Williamson J."/>
            <person name="Wilson K."/>
            <person name="Woghiren I.O."/>
            <person name="Woodworth J.R."/>
            <person name="Worley K.C."/>
            <person name="Wright R.A."/>
            <person name="Wu W."/>
            <person name="Young L."/>
            <person name="Zhang L."/>
            <person name="Zhang J."/>
            <person name="Zhu Y."/>
            <person name="Muzny D.M."/>
            <person name="Weinstock G."/>
            <person name="Gibbs R.A."/>
        </authorList>
    </citation>
    <scope>NUCLEOTIDE SEQUENCE [LARGE SCALE GENOMIC DNA]</scope>
    <source>
        <strain evidence="2">LSR1</strain>
    </source>
</reference>
<dbReference type="GeneID" id="107884968"/>
<keyword evidence="2" id="KW-1185">Reference proteome</keyword>
<protein>
    <submittedName>
        <fullName evidence="1">Uncharacterized protein</fullName>
    </submittedName>
</protein>
<evidence type="ECO:0000313" key="2">
    <source>
        <dbReference type="Proteomes" id="UP000007819"/>
    </source>
</evidence>
<name>A0A8R2JL36_ACYPI</name>
<organism evidence="1 2">
    <name type="scientific">Acyrthosiphon pisum</name>
    <name type="common">Pea aphid</name>
    <dbReference type="NCBI Taxonomy" id="7029"/>
    <lineage>
        <taxon>Eukaryota</taxon>
        <taxon>Metazoa</taxon>
        <taxon>Ecdysozoa</taxon>
        <taxon>Arthropoda</taxon>
        <taxon>Hexapoda</taxon>
        <taxon>Insecta</taxon>
        <taxon>Pterygota</taxon>
        <taxon>Neoptera</taxon>
        <taxon>Paraneoptera</taxon>
        <taxon>Hemiptera</taxon>
        <taxon>Sternorrhyncha</taxon>
        <taxon>Aphidomorpha</taxon>
        <taxon>Aphidoidea</taxon>
        <taxon>Aphididae</taxon>
        <taxon>Macrosiphini</taxon>
        <taxon>Acyrthosiphon</taxon>
    </lineage>
</organism>
<reference evidence="1" key="2">
    <citation type="submission" date="2022-06" db="UniProtKB">
        <authorList>
            <consortium name="EnsemblMetazoa"/>
        </authorList>
    </citation>
    <scope>IDENTIFICATION</scope>
</reference>
<dbReference type="AlphaFoldDB" id="A0A8R2JL36"/>
<dbReference type="EnsemblMetazoa" id="XM_029485289.1">
    <property type="protein sequence ID" value="XP_029341149.1"/>
    <property type="gene ID" value="LOC107884968"/>
</dbReference>
<proteinExistence type="predicted"/>
<dbReference type="KEGG" id="api:107884968"/>
<evidence type="ECO:0000313" key="1">
    <source>
        <dbReference type="EnsemblMetazoa" id="XP_029341149.1"/>
    </source>
</evidence>